<dbReference type="Proteomes" id="UP001596978">
    <property type="component" value="Unassembled WGS sequence"/>
</dbReference>
<dbReference type="RefSeq" id="WP_386408987.1">
    <property type="nucleotide sequence ID" value="NZ_JBHTJH010000017.1"/>
</dbReference>
<keyword evidence="2" id="KW-1185">Reference proteome</keyword>
<sequence>MKNLHLLLTCLMLTSVGFAQKIKLKKKDQLYVDKVYYGTLKVDETEEGNVVSLQDIDTVKVVEVRKKKMPSPIYYSDRGFEYIEVSFPTDSTKIGLKKEDLTWTRDDIIKFLAKYNVMSEGALSLEGVEEMRLDFPYEIPLEIKEMAIEEQRVFESDISIVERDYTKDIFVIFNKTIKKDMETFETHYNIIQDKKTIAKVIAEIAAEQIIGGSSDNFKPSTESDPKLYFYTLQGIPLGSLQVGKDGIFKSYLPFKEYSIEELNFNNPTDGLYERISKAIRWLINNGNL</sequence>
<evidence type="ECO:0000313" key="2">
    <source>
        <dbReference type="Proteomes" id="UP001596978"/>
    </source>
</evidence>
<organism evidence="1 2">
    <name type="scientific">Sungkyunkwania multivorans</name>
    <dbReference type="NCBI Taxonomy" id="1173618"/>
    <lineage>
        <taxon>Bacteria</taxon>
        <taxon>Pseudomonadati</taxon>
        <taxon>Bacteroidota</taxon>
        <taxon>Flavobacteriia</taxon>
        <taxon>Flavobacteriales</taxon>
        <taxon>Flavobacteriaceae</taxon>
        <taxon>Sungkyunkwania</taxon>
    </lineage>
</organism>
<gene>
    <name evidence="1" type="ORF">ACFQ1M_13265</name>
</gene>
<evidence type="ECO:0000313" key="1">
    <source>
        <dbReference type="EMBL" id="MFD0863179.1"/>
    </source>
</evidence>
<reference evidence="2" key="1">
    <citation type="journal article" date="2019" name="Int. J. Syst. Evol. Microbiol.">
        <title>The Global Catalogue of Microorganisms (GCM) 10K type strain sequencing project: providing services to taxonomists for standard genome sequencing and annotation.</title>
        <authorList>
            <consortium name="The Broad Institute Genomics Platform"/>
            <consortium name="The Broad Institute Genome Sequencing Center for Infectious Disease"/>
            <person name="Wu L."/>
            <person name="Ma J."/>
        </authorList>
    </citation>
    <scope>NUCLEOTIDE SEQUENCE [LARGE SCALE GENOMIC DNA]</scope>
    <source>
        <strain evidence="2">CCUG 62952</strain>
    </source>
</reference>
<proteinExistence type="predicted"/>
<name>A0ABW3D220_9FLAO</name>
<protein>
    <submittedName>
        <fullName evidence="1">Uncharacterized protein</fullName>
    </submittedName>
</protein>
<dbReference type="EMBL" id="JBHTJH010000017">
    <property type="protein sequence ID" value="MFD0863179.1"/>
    <property type="molecule type" value="Genomic_DNA"/>
</dbReference>
<comment type="caution">
    <text evidence="1">The sequence shown here is derived from an EMBL/GenBank/DDBJ whole genome shotgun (WGS) entry which is preliminary data.</text>
</comment>
<accession>A0ABW3D220</accession>